<dbReference type="InterPro" id="IPR011991">
    <property type="entry name" value="ArsR-like_HTH"/>
</dbReference>
<dbReference type="AlphaFoldDB" id="A0A2W2F0X2"/>
<reference evidence="2 3" key="1">
    <citation type="submission" date="2018-01" db="EMBL/GenBank/DDBJ databases">
        <title>Draft genome sequence of Jishengella sp. NA12.</title>
        <authorList>
            <person name="Sahin N."/>
            <person name="Ay H."/>
            <person name="Saygin H."/>
        </authorList>
    </citation>
    <scope>NUCLEOTIDE SEQUENCE [LARGE SCALE GENOMIC DNA]</scope>
    <source>
        <strain evidence="2 3">NA12</strain>
    </source>
</reference>
<comment type="caution">
    <text evidence="2">The sequence shown here is derived from an EMBL/GenBank/DDBJ whole genome shotgun (WGS) entry which is preliminary data.</text>
</comment>
<dbReference type="GO" id="GO:0003700">
    <property type="term" value="F:DNA-binding transcription factor activity"/>
    <property type="evidence" value="ECO:0007669"/>
    <property type="project" value="InterPro"/>
</dbReference>
<dbReference type="SUPFAM" id="SSF46785">
    <property type="entry name" value="Winged helix' DNA-binding domain"/>
    <property type="match status" value="1"/>
</dbReference>
<keyword evidence="3" id="KW-1185">Reference proteome</keyword>
<dbReference type="Gene3D" id="1.10.10.10">
    <property type="entry name" value="Winged helix-like DNA-binding domain superfamily/Winged helix DNA-binding domain"/>
    <property type="match status" value="1"/>
</dbReference>
<protein>
    <recommendedName>
        <fullName evidence="1">HTH arsR-type domain-containing protein</fullName>
    </recommendedName>
</protein>
<gene>
    <name evidence="2" type="ORF">C1I95_04230</name>
</gene>
<dbReference type="SMART" id="SM00418">
    <property type="entry name" value="HTH_ARSR"/>
    <property type="match status" value="1"/>
</dbReference>
<organism evidence="2 3">
    <name type="scientific">Micromonospora craterilacus</name>
    <dbReference type="NCBI Taxonomy" id="1655439"/>
    <lineage>
        <taxon>Bacteria</taxon>
        <taxon>Bacillati</taxon>
        <taxon>Actinomycetota</taxon>
        <taxon>Actinomycetes</taxon>
        <taxon>Micromonosporales</taxon>
        <taxon>Micromonosporaceae</taxon>
        <taxon>Micromonospora</taxon>
    </lineage>
</organism>
<dbReference type="InterPro" id="IPR036388">
    <property type="entry name" value="WH-like_DNA-bd_sf"/>
</dbReference>
<dbReference type="InterPro" id="IPR036390">
    <property type="entry name" value="WH_DNA-bd_sf"/>
</dbReference>
<proteinExistence type="predicted"/>
<dbReference type="InterPro" id="IPR001845">
    <property type="entry name" value="HTH_ArsR_DNA-bd_dom"/>
</dbReference>
<sequence>MGAIVTVVYFDDDSLARIGIARQPLLEAEIAFSHQLIDTRVDPQFAAWHFVARGRLRGSTSVLPAILQGGRVADVIDTVGRIIRGVGFDTLRGGVLPGEADRRPWSRLRASREQQIKAALHSYHQAAIAPYWRQFLAGFNFERSRLVRVAEQGGPERLLADLGPGLRWYRPVLSLLDSVAATLHLRGRRVLILPSLFCQSGALLGETDDDHVKIIYPMSSISRSIALSGLAARGSCPLPELLGRTRAAILCGLTRADNTTGVAARWGITPATASRHLAILRAAGLIHSWRRANEMQHAISPMGHALVMSTTGAVDITSEKSA</sequence>
<evidence type="ECO:0000259" key="1">
    <source>
        <dbReference type="SMART" id="SM00418"/>
    </source>
</evidence>
<accession>A0A2W2F0X2</accession>
<dbReference type="CDD" id="cd00090">
    <property type="entry name" value="HTH_ARSR"/>
    <property type="match status" value="1"/>
</dbReference>
<dbReference type="Pfam" id="PF01022">
    <property type="entry name" value="HTH_5"/>
    <property type="match status" value="1"/>
</dbReference>
<evidence type="ECO:0000313" key="2">
    <source>
        <dbReference type="EMBL" id="PZG22899.1"/>
    </source>
</evidence>
<dbReference type="EMBL" id="POTY01000014">
    <property type="protein sequence ID" value="PZG22899.1"/>
    <property type="molecule type" value="Genomic_DNA"/>
</dbReference>
<name>A0A2W2F0X2_9ACTN</name>
<evidence type="ECO:0000313" key="3">
    <source>
        <dbReference type="Proteomes" id="UP000248924"/>
    </source>
</evidence>
<feature type="domain" description="HTH arsR-type" evidence="1">
    <location>
        <begin position="240"/>
        <end position="312"/>
    </location>
</feature>
<dbReference type="Proteomes" id="UP000248924">
    <property type="component" value="Unassembled WGS sequence"/>
</dbReference>